<proteinExistence type="predicted"/>
<accession>A0A6M3XZI5</accession>
<gene>
    <name evidence="2" type="ORF">TM448B04506_0003</name>
</gene>
<dbReference type="AlphaFoldDB" id="A0A6M3XZI5"/>
<dbReference type="GO" id="GO:0003677">
    <property type="term" value="F:DNA binding"/>
    <property type="evidence" value="ECO:0007669"/>
    <property type="project" value="InterPro"/>
</dbReference>
<protein>
    <submittedName>
        <fullName evidence="2">Putative DNA binding, helix-turn-helix domain containing protein</fullName>
    </submittedName>
</protein>
<organism evidence="2">
    <name type="scientific">viral metagenome</name>
    <dbReference type="NCBI Taxonomy" id="1070528"/>
    <lineage>
        <taxon>unclassified sequences</taxon>
        <taxon>metagenomes</taxon>
        <taxon>organismal metagenomes</taxon>
    </lineage>
</organism>
<dbReference type="EMBL" id="MT145087">
    <property type="protein sequence ID" value="QJI03425.1"/>
    <property type="molecule type" value="Genomic_DNA"/>
</dbReference>
<dbReference type="SMART" id="SM00530">
    <property type="entry name" value="HTH_XRE"/>
    <property type="match status" value="1"/>
</dbReference>
<dbReference type="InterPro" id="IPR010982">
    <property type="entry name" value="Lambda_DNA-bd_dom_sf"/>
</dbReference>
<sequence length="67" mass="7566">MDDEIRFNIKLLALLKKIKVSQKMLASETGLPPAYISRFINGTQIPTSGQECLIADALEVDRDEIFR</sequence>
<dbReference type="PROSITE" id="PS50943">
    <property type="entry name" value="HTH_CROC1"/>
    <property type="match status" value="1"/>
</dbReference>
<dbReference type="SUPFAM" id="SSF47413">
    <property type="entry name" value="lambda repressor-like DNA-binding domains"/>
    <property type="match status" value="1"/>
</dbReference>
<dbReference type="CDD" id="cd00093">
    <property type="entry name" value="HTH_XRE"/>
    <property type="match status" value="1"/>
</dbReference>
<evidence type="ECO:0000313" key="2">
    <source>
        <dbReference type="EMBL" id="QJI03425.1"/>
    </source>
</evidence>
<reference evidence="2" key="1">
    <citation type="submission" date="2020-03" db="EMBL/GenBank/DDBJ databases">
        <title>The deep terrestrial virosphere.</title>
        <authorList>
            <person name="Holmfeldt K."/>
            <person name="Nilsson E."/>
            <person name="Simone D."/>
            <person name="Lopez-Fernandez M."/>
            <person name="Wu X."/>
            <person name="de Brujin I."/>
            <person name="Lundin D."/>
            <person name="Andersson A."/>
            <person name="Bertilsson S."/>
            <person name="Dopson M."/>
        </authorList>
    </citation>
    <scope>NUCLEOTIDE SEQUENCE</scope>
    <source>
        <strain evidence="2">TM448B04506</strain>
    </source>
</reference>
<feature type="domain" description="HTH cro/C1-type" evidence="1">
    <location>
        <begin position="11"/>
        <end position="65"/>
    </location>
</feature>
<evidence type="ECO:0000259" key="1">
    <source>
        <dbReference type="PROSITE" id="PS50943"/>
    </source>
</evidence>
<dbReference type="Gene3D" id="1.10.260.40">
    <property type="entry name" value="lambda repressor-like DNA-binding domains"/>
    <property type="match status" value="1"/>
</dbReference>
<dbReference type="Pfam" id="PF01381">
    <property type="entry name" value="HTH_3"/>
    <property type="match status" value="1"/>
</dbReference>
<name>A0A6M3XZI5_9ZZZZ</name>
<dbReference type="InterPro" id="IPR001387">
    <property type="entry name" value="Cro/C1-type_HTH"/>
</dbReference>